<accession>A0A9J6FQ74</accession>
<dbReference type="AlphaFoldDB" id="A0A9J6FQ74"/>
<dbReference type="Proteomes" id="UP000821853">
    <property type="component" value="Unassembled WGS sequence"/>
</dbReference>
<dbReference type="InterPro" id="IPR026082">
    <property type="entry name" value="ABCA"/>
</dbReference>
<dbReference type="GO" id="GO:0140359">
    <property type="term" value="F:ABC-type transporter activity"/>
    <property type="evidence" value="ECO:0007669"/>
    <property type="project" value="InterPro"/>
</dbReference>
<dbReference type="GO" id="GO:0016020">
    <property type="term" value="C:membrane"/>
    <property type="evidence" value="ECO:0007669"/>
    <property type="project" value="InterPro"/>
</dbReference>
<keyword evidence="1" id="KW-0813">Transport</keyword>
<proteinExistence type="predicted"/>
<name>A0A9J6FQ74_HAELO</name>
<keyword evidence="4" id="KW-1185">Reference proteome</keyword>
<evidence type="ECO:0000313" key="3">
    <source>
        <dbReference type="EMBL" id="KAH9364971.1"/>
    </source>
</evidence>
<dbReference type="PANTHER" id="PTHR19229">
    <property type="entry name" value="ATP-BINDING CASSETTE TRANSPORTER SUBFAMILY A ABCA"/>
    <property type="match status" value="1"/>
</dbReference>
<evidence type="ECO:0000313" key="4">
    <source>
        <dbReference type="Proteomes" id="UP000821853"/>
    </source>
</evidence>
<comment type="caution">
    <text evidence="3">The sequence shown here is derived from an EMBL/GenBank/DDBJ whole genome shotgun (WGS) entry which is preliminary data.</text>
</comment>
<keyword evidence="2" id="KW-0677">Repeat</keyword>
<evidence type="ECO:0000256" key="2">
    <source>
        <dbReference type="ARBA" id="ARBA00022737"/>
    </source>
</evidence>
<protein>
    <submittedName>
        <fullName evidence="3">Uncharacterized protein</fullName>
    </submittedName>
</protein>
<dbReference type="PANTHER" id="PTHR19229:SF36">
    <property type="entry name" value="ATP-BINDING CASSETTE SUB-FAMILY A MEMBER 2"/>
    <property type="match status" value="1"/>
</dbReference>
<dbReference type="EMBL" id="JABSTR010000003">
    <property type="protein sequence ID" value="KAH9364971.1"/>
    <property type="molecule type" value="Genomic_DNA"/>
</dbReference>
<dbReference type="OrthoDB" id="6414741at2759"/>
<sequence>MEDAEYSCDRITIMVSGRMECLGSIQHLKEKFCKGYRLEFLLKRGGGHDPAQFVTAVLEQFPGIKLSERHDVSLPATTFRSYVRTSLPLSVGFKT</sequence>
<dbReference type="GO" id="GO:0005319">
    <property type="term" value="F:lipid transporter activity"/>
    <property type="evidence" value="ECO:0007669"/>
    <property type="project" value="TreeGrafter"/>
</dbReference>
<gene>
    <name evidence="3" type="ORF">HPB48_015293</name>
</gene>
<reference evidence="3 4" key="1">
    <citation type="journal article" date="2020" name="Cell">
        <title>Large-Scale Comparative Analyses of Tick Genomes Elucidate Their Genetic Diversity and Vector Capacities.</title>
        <authorList>
            <consortium name="Tick Genome and Microbiome Consortium (TIGMIC)"/>
            <person name="Jia N."/>
            <person name="Wang J."/>
            <person name="Shi W."/>
            <person name="Du L."/>
            <person name="Sun Y."/>
            <person name="Zhan W."/>
            <person name="Jiang J.F."/>
            <person name="Wang Q."/>
            <person name="Zhang B."/>
            <person name="Ji P."/>
            <person name="Bell-Sakyi L."/>
            <person name="Cui X.M."/>
            <person name="Yuan T.T."/>
            <person name="Jiang B.G."/>
            <person name="Yang W.F."/>
            <person name="Lam T.T."/>
            <person name="Chang Q.C."/>
            <person name="Ding S.J."/>
            <person name="Wang X.J."/>
            <person name="Zhu J.G."/>
            <person name="Ruan X.D."/>
            <person name="Zhao L."/>
            <person name="Wei J.T."/>
            <person name="Ye R.Z."/>
            <person name="Que T.C."/>
            <person name="Du C.H."/>
            <person name="Zhou Y.H."/>
            <person name="Cheng J.X."/>
            <person name="Dai P.F."/>
            <person name="Guo W.B."/>
            <person name="Han X.H."/>
            <person name="Huang E.J."/>
            <person name="Li L.F."/>
            <person name="Wei W."/>
            <person name="Gao Y.C."/>
            <person name="Liu J.Z."/>
            <person name="Shao H.Z."/>
            <person name="Wang X."/>
            <person name="Wang C.C."/>
            <person name="Yang T.C."/>
            <person name="Huo Q.B."/>
            <person name="Li W."/>
            <person name="Chen H.Y."/>
            <person name="Chen S.E."/>
            <person name="Zhou L.G."/>
            <person name="Ni X.B."/>
            <person name="Tian J.H."/>
            <person name="Sheng Y."/>
            <person name="Liu T."/>
            <person name="Pan Y.S."/>
            <person name="Xia L.Y."/>
            <person name="Li J."/>
            <person name="Zhao F."/>
            <person name="Cao W.C."/>
        </authorList>
    </citation>
    <scope>NUCLEOTIDE SEQUENCE [LARGE SCALE GENOMIC DNA]</scope>
    <source>
        <strain evidence="3">HaeL-2018</strain>
    </source>
</reference>
<dbReference type="VEuPathDB" id="VectorBase:HLOH_063547"/>
<evidence type="ECO:0000256" key="1">
    <source>
        <dbReference type="ARBA" id="ARBA00022448"/>
    </source>
</evidence>
<organism evidence="3 4">
    <name type="scientific">Haemaphysalis longicornis</name>
    <name type="common">Bush tick</name>
    <dbReference type="NCBI Taxonomy" id="44386"/>
    <lineage>
        <taxon>Eukaryota</taxon>
        <taxon>Metazoa</taxon>
        <taxon>Ecdysozoa</taxon>
        <taxon>Arthropoda</taxon>
        <taxon>Chelicerata</taxon>
        <taxon>Arachnida</taxon>
        <taxon>Acari</taxon>
        <taxon>Parasitiformes</taxon>
        <taxon>Ixodida</taxon>
        <taxon>Ixodoidea</taxon>
        <taxon>Ixodidae</taxon>
        <taxon>Haemaphysalinae</taxon>
        <taxon>Haemaphysalis</taxon>
    </lineage>
</organism>